<dbReference type="PANTHER" id="PTHR33362">
    <property type="entry name" value="SIALIC ACID TRAP TRANSPORTER PERMEASE PROTEIN SIAT-RELATED"/>
    <property type="match status" value="1"/>
</dbReference>
<dbReference type="EMBL" id="JAKOEM010000011">
    <property type="protein sequence ID" value="MCG6559230.1"/>
    <property type="molecule type" value="Genomic_DNA"/>
</dbReference>
<dbReference type="Proteomes" id="UP001165279">
    <property type="component" value="Unassembled WGS sequence"/>
</dbReference>
<feature type="transmembrane region" description="Helical" evidence="7">
    <location>
        <begin position="242"/>
        <end position="265"/>
    </location>
</feature>
<keyword evidence="6 7" id="KW-0472">Membrane</keyword>
<keyword evidence="3 7" id="KW-0997">Cell inner membrane</keyword>
<reference evidence="9" key="1">
    <citation type="submission" date="2022-02" db="EMBL/GenBank/DDBJ databases">
        <title>The genome sequence of Ruegeria sp. 1NDH52C.</title>
        <authorList>
            <person name="Du J."/>
        </authorList>
    </citation>
    <scope>NUCLEOTIDE SEQUENCE</scope>
    <source>
        <strain evidence="9">1NDH52C</strain>
    </source>
</reference>
<organism evidence="9 10">
    <name type="scientific">Ruegeria alba</name>
    <dbReference type="NCBI Taxonomy" id="2916756"/>
    <lineage>
        <taxon>Bacteria</taxon>
        <taxon>Pseudomonadati</taxon>
        <taxon>Pseudomonadota</taxon>
        <taxon>Alphaproteobacteria</taxon>
        <taxon>Rhodobacterales</taxon>
        <taxon>Roseobacteraceae</taxon>
        <taxon>Ruegeria</taxon>
    </lineage>
</organism>
<evidence type="ECO:0000256" key="6">
    <source>
        <dbReference type="ARBA" id="ARBA00023136"/>
    </source>
</evidence>
<feature type="transmembrane region" description="Helical" evidence="7">
    <location>
        <begin position="170"/>
        <end position="195"/>
    </location>
</feature>
<dbReference type="PIRSF" id="PIRSF006066">
    <property type="entry name" value="HI0050"/>
    <property type="match status" value="1"/>
</dbReference>
<keyword evidence="5 7" id="KW-1133">Transmembrane helix</keyword>
<feature type="transmembrane region" description="Helical" evidence="7">
    <location>
        <begin position="356"/>
        <end position="382"/>
    </location>
</feature>
<comment type="caution">
    <text evidence="9">The sequence shown here is derived from an EMBL/GenBank/DDBJ whole genome shotgun (WGS) entry which is preliminary data.</text>
</comment>
<feature type="domain" description="TRAP C4-dicarboxylate transport system permease DctM subunit" evidence="8">
    <location>
        <begin position="7"/>
        <end position="418"/>
    </location>
</feature>
<keyword evidence="7" id="KW-0813">Transport</keyword>
<evidence type="ECO:0000256" key="1">
    <source>
        <dbReference type="ARBA" id="ARBA00004429"/>
    </source>
</evidence>
<comment type="similarity">
    <text evidence="7">Belongs to the TRAP transporter large permease family.</text>
</comment>
<evidence type="ECO:0000313" key="9">
    <source>
        <dbReference type="EMBL" id="MCG6559230.1"/>
    </source>
</evidence>
<evidence type="ECO:0000256" key="3">
    <source>
        <dbReference type="ARBA" id="ARBA00022519"/>
    </source>
</evidence>
<keyword evidence="10" id="KW-1185">Reference proteome</keyword>
<feature type="transmembrane region" description="Helical" evidence="7">
    <location>
        <begin position="277"/>
        <end position="298"/>
    </location>
</feature>
<accession>A0ABS9NYB4</accession>
<feature type="transmembrane region" description="Helical" evidence="7">
    <location>
        <begin position="334"/>
        <end position="350"/>
    </location>
</feature>
<comment type="subunit">
    <text evidence="7">The complex comprises the extracytoplasmic solute receptor protein and the two transmembrane proteins.</text>
</comment>
<dbReference type="InterPro" id="IPR004681">
    <property type="entry name" value="TRAP_DctM"/>
</dbReference>
<evidence type="ECO:0000259" key="8">
    <source>
        <dbReference type="Pfam" id="PF06808"/>
    </source>
</evidence>
<comment type="function">
    <text evidence="7">Part of the tripartite ATP-independent periplasmic (TRAP) transport system.</text>
</comment>
<proteinExistence type="inferred from homology"/>
<dbReference type="NCBIfam" id="TIGR00786">
    <property type="entry name" value="dctM"/>
    <property type="match status" value="1"/>
</dbReference>
<dbReference type="PANTHER" id="PTHR33362:SF5">
    <property type="entry name" value="C4-DICARBOXYLATE TRAP TRANSPORTER LARGE PERMEASE PROTEIN DCTM"/>
    <property type="match status" value="1"/>
</dbReference>
<evidence type="ECO:0000256" key="5">
    <source>
        <dbReference type="ARBA" id="ARBA00022989"/>
    </source>
</evidence>
<feature type="transmembrane region" description="Helical" evidence="7">
    <location>
        <begin position="135"/>
        <end position="158"/>
    </location>
</feature>
<evidence type="ECO:0000256" key="7">
    <source>
        <dbReference type="RuleBase" id="RU369079"/>
    </source>
</evidence>
<feature type="transmembrane region" description="Helical" evidence="7">
    <location>
        <begin position="394"/>
        <end position="422"/>
    </location>
</feature>
<evidence type="ECO:0000313" key="10">
    <source>
        <dbReference type="Proteomes" id="UP001165279"/>
    </source>
</evidence>
<feature type="transmembrane region" description="Helical" evidence="7">
    <location>
        <begin position="54"/>
        <end position="74"/>
    </location>
</feature>
<keyword evidence="4 7" id="KW-0812">Transmembrane</keyword>
<gene>
    <name evidence="9" type="ORF">MB818_13530</name>
</gene>
<dbReference type="RefSeq" id="WP_234137557.1">
    <property type="nucleotide sequence ID" value="NZ_JAKOEM010000011.1"/>
</dbReference>
<feature type="transmembrane region" description="Helical" evidence="7">
    <location>
        <begin position="310"/>
        <end position="327"/>
    </location>
</feature>
<evidence type="ECO:0000256" key="4">
    <source>
        <dbReference type="ARBA" id="ARBA00022692"/>
    </source>
</evidence>
<protein>
    <recommendedName>
        <fullName evidence="7">TRAP transporter large permease protein</fullName>
    </recommendedName>
</protein>
<keyword evidence="2" id="KW-1003">Cell membrane</keyword>
<feature type="transmembrane region" description="Helical" evidence="7">
    <location>
        <begin position="7"/>
        <end position="34"/>
    </location>
</feature>
<dbReference type="Pfam" id="PF06808">
    <property type="entry name" value="DctM"/>
    <property type="match status" value="1"/>
</dbReference>
<feature type="transmembrane region" description="Helical" evidence="7">
    <location>
        <begin position="215"/>
        <end position="236"/>
    </location>
</feature>
<dbReference type="InterPro" id="IPR010656">
    <property type="entry name" value="DctM"/>
</dbReference>
<name>A0ABS9NYB4_9RHOB</name>
<evidence type="ECO:0000256" key="2">
    <source>
        <dbReference type="ARBA" id="ARBA00022475"/>
    </source>
</evidence>
<sequence>MIGYVTIGLLGLLALSIPVGIVLFLLGFGVDAFFSPFPLIRGLGNLVWSTSNNATLIAIPFFVLLGEILVRSGIATRTYAALDRWVSWLPGGLVHANVATATMFSATSGSSVATAATVATVAMPQAEKLGYDPKLFSGAIAAGGTLGIMIPPSINLIVYGFLTQTSIPRLFLAGLVPGLALALGFMAITVIICLIRPSLGGTRRVFPLGDMLRALLQLLPIVLLFTIIIGTIYKGWATPTEAAAVGVAGAVTIAAFFGNVSRAIFVEAILGTVKITSMIMLVVIGASFLNFTLASAGLGRELETFLDGLGLSPLGTILVVVLIYIVLGFFIETLSLMVVTIPIIVPLVVAQGYDPIWFGILMIVLIEMALITPPVGLNLYVVQGARKSGKMSEVMLGTIPYVIAMLIMVALLIAFPAIALFLPSVLGG</sequence>
<comment type="subcellular location">
    <subcellularLocation>
        <location evidence="1 7">Cell inner membrane</location>
        <topology evidence="1 7">Multi-pass membrane protein</topology>
    </subcellularLocation>
</comment>